<comment type="caution">
    <text evidence="1">The sequence shown here is derived from an EMBL/GenBank/DDBJ whole genome shotgun (WGS) entry which is preliminary data.</text>
</comment>
<dbReference type="Proteomes" id="UP001156905">
    <property type="component" value="Unassembled WGS sequence"/>
</dbReference>
<evidence type="ECO:0000313" key="1">
    <source>
        <dbReference type="EMBL" id="GLR85669.1"/>
    </source>
</evidence>
<accession>A0ABQ6AX84</accession>
<keyword evidence="2" id="KW-1185">Reference proteome</keyword>
<evidence type="ECO:0000313" key="2">
    <source>
        <dbReference type="Proteomes" id="UP001156905"/>
    </source>
</evidence>
<protein>
    <recommendedName>
        <fullName evidence="3">Transposase</fullName>
    </recommendedName>
</protein>
<reference evidence="2" key="1">
    <citation type="journal article" date="2019" name="Int. J. Syst. Evol. Microbiol.">
        <title>The Global Catalogue of Microorganisms (GCM) 10K type strain sequencing project: providing services to taxonomists for standard genome sequencing and annotation.</title>
        <authorList>
            <consortium name="The Broad Institute Genomics Platform"/>
            <consortium name="The Broad Institute Genome Sequencing Center for Infectious Disease"/>
            <person name="Wu L."/>
            <person name="Ma J."/>
        </authorList>
    </citation>
    <scope>NUCLEOTIDE SEQUENCE [LARGE SCALE GENOMIC DNA]</scope>
    <source>
        <strain evidence="2">NBRC 102520</strain>
    </source>
</reference>
<evidence type="ECO:0008006" key="3">
    <source>
        <dbReference type="Google" id="ProtNLM"/>
    </source>
</evidence>
<proteinExistence type="predicted"/>
<organism evidence="1 2">
    <name type="scientific">Bradyrhizobium iriomotense</name>
    <dbReference type="NCBI Taxonomy" id="441950"/>
    <lineage>
        <taxon>Bacteria</taxon>
        <taxon>Pseudomonadati</taxon>
        <taxon>Pseudomonadota</taxon>
        <taxon>Alphaproteobacteria</taxon>
        <taxon>Hyphomicrobiales</taxon>
        <taxon>Nitrobacteraceae</taxon>
        <taxon>Bradyrhizobium</taxon>
    </lineage>
</organism>
<sequence>MSAAAERADRSASSGKVLFQAAIPHMTAKGINPGHHLLAHLKSFCIRRPELWNRRQNKPLAGCQTGNGGLVKALGKQPD</sequence>
<dbReference type="EMBL" id="BSOW01000007">
    <property type="protein sequence ID" value="GLR85669.1"/>
    <property type="molecule type" value="Genomic_DNA"/>
</dbReference>
<gene>
    <name evidence="1" type="ORF">GCM10007857_23800</name>
</gene>
<name>A0ABQ6AX84_9BRAD</name>